<proteinExistence type="predicted"/>
<dbReference type="GeneTree" id="ENSGT01030000234566"/>
<dbReference type="Pfam" id="PF06484">
    <property type="entry name" value="Ten_N"/>
    <property type="match status" value="1"/>
</dbReference>
<feature type="region of interest" description="Disordered" evidence="1">
    <location>
        <begin position="38"/>
        <end position="139"/>
    </location>
</feature>
<name>A0A8C1DUM7_CYPCA</name>
<dbReference type="GO" id="GO:0016020">
    <property type="term" value="C:membrane"/>
    <property type="evidence" value="ECO:0007669"/>
    <property type="project" value="InterPro"/>
</dbReference>
<organism evidence="3 4">
    <name type="scientific">Cyprinus carpio carpio</name>
    <dbReference type="NCBI Taxonomy" id="630221"/>
    <lineage>
        <taxon>Eukaryota</taxon>
        <taxon>Metazoa</taxon>
        <taxon>Chordata</taxon>
        <taxon>Craniata</taxon>
        <taxon>Vertebrata</taxon>
        <taxon>Euteleostomi</taxon>
        <taxon>Actinopterygii</taxon>
        <taxon>Neopterygii</taxon>
        <taxon>Teleostei</taxon>
        <taxon>Ostariophysi</taxon>
        <taxon>Cypriniformes</taxon>
        <taxon>Cyprinidae</taxon>
        <taxon>Cyprininae</taxon>
        <taxon>Cyprinus</taxon>
    </lineage>
</organism>
<dbReference type="Proteomes" id="UP001108240">
    <property type="component" value="Unplaced"/>
</dbReference>
<dbReference type="Ensembl" id="ENSCCRT00000074613.2">
    <property type="protein sequence ID" value="ENSCCRP00000068858.2"/>
    <property type="gene ID" value="ENSCCRG00000036898.2"/>
</dbReference>
<keyword evidence="4" id="KW-1185">Reference proteome</keyword>
<feature type="compositionally biased region" description="Basic and acidic residues" evidence="1">
    <location>
        <begin position="53"/>
        <end position="62"/>
    </location>
</feature>
<dbReference type="InterPro" id="IPR009471">
    <property type="entry name" value="Ten_N"/>
</dbReference>
<feature type="compositionally biased region" description="Polar residues" evidence="1">
    <location>
        <begin position="213"/>
        <end position="224"/>
    </location>
</feature>
<evidence type="ECO:0000256" key="1">
    <source>
        <dbReference type="SAM" id="MobiDB-lite"/>
    </source>
</evidence>
<protein>
    <recommendedName>
        <fullName evidence="2">Teneurin N-terminal domain-containing protein</fullName>
    </recommendedName>
</protein>
<evidence type="ECO:0000259" key="2">
    <source>
        <dbReference type="Pfam" id="PF06484"/>
    </source>
</evidence>
<feature type="domain" description="Teneurin N-terminal" evidence="2">
    <location>
        <begin position="98"/>
        <end position="245"/>
    </location>
</feature>
<evidence type="ECO:0000313" key="4">
    <source>
        <dbReference type="Proteomes" id="UP001108240"/>
    </source>
</evidence>
<feature type="region of interest" description="Disordered" evidence="1">
    <location>
        <begin position="213"/>
        <end position="242"/>
    </location>
</feature>
<dbReference type="GO" id="GO:0007165">
    <property type="term" value="P:signal transduction"/>
    <property type="evidence" value="ECO:0007669"/>
    <property type="project" value="InterPro"/>
</dbReference>
<reference evidence="3" key="2">
    <citation type="submission" date="2025-09" db="UniProtKB">
        <authorList>
            <consortium name="Ensembl"/>
        </authorList>
    </citation>
    <scope>IDENTIFICATION</scope>
</reference>
<evidence type="ECO:0000313" key="3">
    <source>
        <dbReference type="Ensembl" id="ENSCCRP00000068858.2"/>
    </source>
</evidence>
<sequence>MKASIFSITSSDFAFAGKCRLFFLSRTEVGVELELEQTAAREKRRRGGTQHECSMEVKERRPYCSLSRRRRERGRDWEREGDREEGEGYREGPGNSRHTGSSSVLTQKSYSSSDTLKAFDQHPSTQGLYGHRMPDMVPRDTEEYRAPGQVGLSLRQLGICGPAPRRGLSFCAETGLSHHTHLSGADQIQSAGGISPDCAMLWVKAHGRDSQLSSRSNSALTLTDTEQENKSDQENGLGVGPFESKYNDVAESGLSASQHSIKRMRSSFSAQSFSFCISPHLS</sequence>
<dbReference type="AlphaFoldDB" id="A0A8C1DUM7"/>
<reference evidence="3" key="1">
    <citation type="submission" date="2025-08" db="UniProtKB">
        <authorList>
            <consortium name="Ensembl"/>
        </authorList>
    </citation>
    <scope>IDENTIFICATION</scope>
</reference>
<feature type="compositionally biased region" description="Basic and acidic residues" evidence="1">
    <location>
        <begin position="73"/>
        <end position="90"/>
    </location>
</feature>
<feature type="compositionally biased region" description="Polar residues" evidence="1">
    <location>
        <begin position="96"/>
        <end position="115"/>
    </location>
</feature>
<accession>A0A8C1DUM7</accession>